<organism evidence="1">
    <name type="scientific">Vibrio cyclitrophicus</name>
    <dbReference type="NCBI Taxonomy" id="47951"/>
    <lineage>
        <taxon>Bacteria</taxon>
        <taxon>Pseudomonadati</taxon>
        <taxon>Pseudomonadota</taxon>
        <taxon>Gammaproteobacteria</taxon>
        <taxon>Vibrionales</taxon>
        <taxon>Vibrionaceae</taxon>
        <taxon>Vibrio</taxon>
    </lineage>
</organism>
<protein>
    <submittedName>
        <fullName evidence="1">Uncharacterized protein</fullName>
    </submittedName>
</protein>
<evidence type="ECO:0000313" key="1">
    <source>
        <dbReference type="EMBL" id="PMP32970.1"/>
    </source>
</evidence>
<dbReference type="EMBL" id="MDBS01000003">
    <property type="protein sequence ID" value="PMP32970.1"/>
    <property type="molecule type" value="Genomic_DNA"/>
</dbReference>
<name>A0A7Z1MMD2_9VIBR</name>
<dbReference type="RefSeq" id="WP_154724219.1">
    <property type="nucleotide sequence ID" value="NZ_CP170590.1"/>
</dbReference>
<accession>A0A7Z1MMD2</accession>
<reference evidence="1" key="1">
    <citation type="submission" date="2016-07" db="EMBL/GenBank/DDBJ databases">
        <authorList>
            <person name="Kauffman K."/>
            <person name="Arevalo P."/>
            <person name="Polz M.F."/>
        </authorList>
    </citation>
    <scope>NUCLEOTIDE SEQUENCE</scope>
    <source>
        <strain evidence="1">10N.222.46.E12</strain>
    </source>
</reference>
<gene>
    <name evidence="1" type="ORF">BCS90_09550</name>
</gene>
<comment type="caution">
    <text evidence="1">The sequence shown here is derived from an EMBL/GenBank/DDBJ whole genome shotgun (WGS) entry which is preliminary data.</text>
</comment>
<proteinExistence type="predicted"/>
<dbReference type="AlphaFoldDB" id="A0A7Z1MMD2"/>
<sequence length="131" mass="14576">MNLINDYQNRLKNIITGTCNTTGCDGCGLKWDGGCSATDLEGKIMDLELEEMNKPEPTQAAKHSKAFYTQLKADGKRIVEFNCPYCLGINETQSNHSQVDWEGLNECVHCSNTMIKTSHAYHGSITTKKLD</sequence>
<reference evidence="1" key="2">
    <citation type="journal article" date="2018" name="Nature">
        <title>A major lineage of non-tailed dsDNA viruses as unrecognized killers of marine bacteria.</title>
        <authorList>
            <person name="Kauffman K.M."/>
            <person name="Hussain F.A."/>
            <person name="Yang J."/>
            <person name="Arevalo P."/>
            <person name="Brown J.M."/>
            <person name="Chang W.K."/>
            <person name="VanInsberghe D."/>
            <person name="Elsherbini J."/>
            <person name="Sharma R.S."/>
            <person name="Cutler M.B."/>
            <person name="Kelly L."/>
            <person name="Polz M.F."/>
        </authorList>
    </citation>
    <scope>NUCLEOTIDE SEQUENCE</scope>
    <source>
        <strain evidence="1">10N.222.46.E12</strain>
    </source>
</reference>